<accession>U5E621</accession>
<gene>
    <name evidence="2" type="ORF">NCAST_30_00670</name>
</gene>
<dbReference type="PROSITE" id="PS51257">
    <property type="entry name" value="PROKAR_LIPOPROTEIN"/>
    <property type="match status" value="1"/>
</dbReference>
<evidence type="ECO:0000256" key="1">
    <source>
        <dbReference type="SAM" id="SignalP"/>
    </source>
</evidence>
<dbReference type="InterPro" id="IPR036278">
    <property type="entry name" value="Sialidase_sf"/>
</dbReference>
<sequence>MIRLARGFGAVAVCALAVAVTSSCTAGPGQEHRWPTAAVKPIAVPESMRLTQPTVDAGRLVPGEAGLPWLIGGSYAEPGRPGTPAVWLSDDAAAWSRAPVTDAVEGDFDGWAEGSAELTALVGSVWHDGLRTNKLWTSTDRRHWRERVLPQALTGGAEVTDLSVDGTSVVLLGTDSDGEQALLRLDANDSVTSVPLPAVASGERLAGWELVAAGPTVVLLASTGPEGATTAPVIYHSGDSGKSWSSRIRLTGDRGYFGGLTRTPDGFSLVGSVRADNGPNAPALPAAWRSPDGVSWTPERVPVPSEETDLAPASGVSLRSPIAANGTVTAIGQGPDAPVAGLYRRNGDGSWELAGTTDNNKYSGAHGSVVAQLDGSIVGLIDDGGVRIGRLAADRTWTDLQRLSSRAVPFAWPIVLDPARRLLRTGRSVWQVEPNGRRSRSGEFTLVTLQGDSAIETDWQPRAAESMHGALLSTGPDGVEVVLGAEYDPATGSAPARGWWRSPNVADWQSVSGFQPETTLDLDSLDHFGDRWILTARGRPDVGFTTRSSAQIWSSLDGMVWHQMPIQTDGELSSRINDVCATPTGDPIAVGWVERSPGIAVPAAWRLDGLWQRLNLGPFDDIDGQLSGCAAGPSGIVAEGTVDGRSAILQSITGDDWQRTVELARGESLADVTARPAGFIAGGRLQQAGMSAPALWVSRDGRTWKPVRVPSFGPATARIGDLGNGEIAVFLPADAGDPISVIGDVDSLINEYGG</sequence>
<feature type="signal peptide" evidence="1">
    <location>
        <begin position="1"/>
        <end position="26"/>
    </location>
</feature>
<name>U5E621_NOCAS</name>
<dbReference type="SUPFAM" id="SSF50939">
    <property type="entry name" value="Sialidases"/>
    <property type="match status" value="1"/>
</dbReference>
<dbReference type="eggNOG" id="ENOG5032VKT">
    <property type="taxonomic scope" value="Bacteria"/>
</dbReference>
<proteinExistence type="predicted"/>
<organism evidence="2 3">
    <name type="scientific">Nocardia asteroides NBRC 15531</name>
    <dbReference type="NCBI Taxonomy" id="1110697"/>
    <lineage>
        <taxon>Bacteria</taxon>
        <taxon>Bacillati</taxon>
        <taxon>Actinomycetota</taxon>
        <taxon>Actinomycetes</taxon>
        <taxon>Mycobacteriales</taxon>
        <taxon>Nocardiaceae</taxon>
        <taxon>Nocardia</taxon>
    </lineage>
</organism>
<reference evidence="2 3" key="1">
    <citation type="journal article" date="2014" name="BMC Genomics">
        <title>Genome based analysis of type-I polyketide synthase and nonribosomal peptide synthetase gene clusters in seven strains of five representative Nocardia species.</title>
        <authorList>
            <person name="Komaki H."/>
            <person name="Ichikawa N."/>
            <person name="Hosoyama A."/>
            <person name="Takahashi-Nakaguchi A."/>
            <person name="Matsuzawa T."/>
            <person name="Suzuki K."/>
            <person name="Fujita N."/>
            <person name="Gonoi T."/>
        </authorList>
    </citation>
    <scope>NUCLEOTIDE SEQUENCE [LARGE SCALE GENOMIC DNA]</scope>
    <source>
        <strain evidence="2 3">NBRC 15531</strain>
    </source>
</reference>
<protein>
    <submittedName>
        <fullName evidence="2">Uncharacterized protein</fullName>
    </submittedName>
</protein>
<dbReference type="AlphaFoldDB" id="U5E621"/>
<dbReference type="EMBL" id="BAFO02000030">
    <property type="protein sequence ID" value="GAD85297.1"/>
    <property type="molecule type" value="Genomic_DNA"/>
</dbReference>
<feature type="chain" id="PRO_5038631958" evidence="1">
    <location>
        <begin position="27"/>
        <end position="754"/>
    </location>
</feature>
<keyword evidence="1" id="KW-0732">Signal</keyword>
<evidence type="ECO:0000313" key="3">
    <source>
        <dbReference type="Proteomes" id="UP000017048"/>
    </source>
</evidence>
<comment type="caution">
    <text evidence="2">The sequence shown here is derived from an EMBL/GenBank/DDBJ whole genome shotgun (WGS) entry which is preliminary data.</text>
</comment>
<evidence type="ECO:0000313" key="2">
    <source>
        <dbReference type="EMBL" id="GAD85297.1"/>
    </source>
</evidence>
<keyword evidence="3" id="KW-1185">Reference proteome</keyword>
<dbReference type="Proteomes" id="UP000017048">
    <property type="component" value="Unassembled WGS sequence"/>
</dbReference>